<dbReference type="SUPFAM" id="SSF53756">
    <property type="entry name" value="UDP-Glycosyltransferase/glycogen phosphorylase"/>
    <property type="match status" value="1"/>
</dbReference>
<keyword evidence="2" id="KW-0808">Transferase</keyword>
<sequence>MKICFIGPSMGDCGGVQRVMAVIANGLSADHEVTMISLDNDTERSFYPLADKVRLVNYNDYHYNKNWIARGIRGLAKRRQKVLPASLAKYAYFPEYLIDGVCNLVKQGEYDCVIGSTVSSAVLVGLMKEKLPGVRLIGWHHNSYEIYFQTPVHGFLIQRKLSAIALRKLDALITLTAHDAGKYQEQMKINAGYIYNPLSFSSQQKSTLTDKILLFVGRLERKQKGTDMLLDIAEELFHHRGYGDWKLRIIGNGSGYKDTEEDIRRHGLEDQVELLGEREEVIPFYREASVFVSTSRWEGFGLVITEAMECGLPVVSFRTDGPSEIIRDGQDGILIDNYRKGQFADALERLMTDEELRKRMGTAATERAEEFNLAHILRKWESVLTGDTPYL</sequence>
<protein>
    <submittedName>
        <fullName evidence="2">Glycosyltransferase family 4 protein</fullName>
        <ecNumber evidence="2">2.4.-.-</ecNumber>
    </submittedName>
</protein>
<dbReference type="RefSeq" id="WP_349144346.1">
    <property type="nucleotide sequence ID" value="NZ_JBBMFC010000012.1"/>
</dbReference>
<organism evidence="2 3">
    <name type="scientific">Hominiventricola aquisgranensis</name>
    <dbReference type="NCBI Taxonomy" id="3133164"/>
    <lineage>
        <taxon>Bacteria</taxon>
        <taxon>Bacillati</taxon>
        <taxon>Bacillota</taxon>
        <taxon>Clostridia</taxon>
        <taxon>Lachnospirales</taxon>
        <taxon>Lachnospiraceae</taxon>
        <taxon>Hominiventricola</taxon>
    </lineage>
</organism>
<keyword evidence="2" id="KW-0328">Glycosyltransferase</keyword>
<feature type="domain" description="Glycosyl transferase family 1" evidence="1">
    <location>
        <begin position="204"/>
        <end position="366"/>
    </location>
</feature>
<proteinExistence type="predicted"/>
<gene>
    <name evidence="2" type="ORF">WMO62_07995</name>
</gene>
<name>A0ABV1I0S0_9FIRM</name>
<evidence type="ECO:0000259" key="1">
    <source>
        <dbReference type="Pfam" id="PF00534"/>
    </source>
</evidence>
<dbReference type="EMBL" id="JBBMFC010000012">
    <property type="protein sequence ID" value="MEQ2578781.1"/>
    <property type="molecule type" value="Genomic_DNA"/>
</dbReference>
<dbReference type="PANTHER" id="PTHR12526">
    <property type="entry name" value="GLYCOSYLTRANSFERASE"/>
    <property type="match status" value="1"/>
</dbReference>
<dbReference type="EC" id="2.4.-.-" evidence="2"/>
<comment type="caution">
    <text evidence="2">The sequence shown here is derived from an EMBL/GenBank/DDBJ whole genome shotgun (WGS) entry which is preliminary data.</text>
</comment>
<reference evidence="2 3" key="1">
    <citation type="submission" date="2024-03" db="EMBL/GenBank/DDBJ databases">
        <title>Human intestinal bacterial collection.</title>
        <authorList>
            <person name="Pauvert C."/>
            <person name="Hitch T.C.A."/>
            <person name="Clavel T."/>
        </authorList>
    </citation>
    <scope>NUCLEOTIDE SEQUENCE [LARGE SCALE GENOMIC DNA]</scope>
    <source>
        <strain evidence="2 3">CLA-AA-H78B</strain>
    </source>
</reference>
<dbReference type="Pfam" id="PF00534">
    <property type="entry name" value="Glycos_transf_1"/>
    <property type="match status" value="1"/>
</dbReference>
<evidence type="ECO:0000313" key="2">
    <source>
        <dbReference type="EMBL" id="MEQ2578781.1"/>
    </source>
</evidence>
<dbReference type="PANTHER" id="PTHR12526:SF630">
    <property type="entry name" value="GLYCOSYLTRANSFERASE"/>
    <property type="match status" value="1"/>
</dbReference>
<evidence type="ECO:0000313" key="3">
    <source>
        <dbReference type="Proteomes" id="UP001470288"/>
    </source>
</evidence>
<accession>A0ABV1I0S0</accession>
<dbReference type="Gene3D" id="3.40.50.2000">
    <property type="entry name" value="Glycogen Phosphorylase B"/>
    <property type="match status" value="2"/>
</dbReference>
<dbReference type="Proteomes" id="UP001470288">
    <property type="component" value="Unassembled WGS sequence"/>
</dbReference>
<dbReference type="InterPro" id="IPR001296">
    <property type="entry name" value="Glyco_trans_1"/>
</dbReference>
<dbReference type="CDD" id="cd03820">
    <property type="entry name" value="GT4_AmsD-like"/>
    <property type="match status" value="1"/>
</dbReference>
<keyword evidence="3" id="KW-1185">Reference proteome</keyword>
<dbReference type="GO" id="GO:0016757">
    <property type="term" value="F:glycosyltransferase activity"/>
    <property type="evidence" value="ECO:0007669"/>
    <property type="project" value="UniProtKB-KW"/>
</dbReference>